<dbReference type="AlphaFoldDB" id="A0A372G8R5"/>
<dbReference type="InterPro" id="IPR001173">
    <property type="entry name" value="Glyco_trans_2-like"/>
</dbReference>
<evidence type="ECO:0000313" key="5">
    <source>
        <dbReference type="Proteomes" id="UP000262882"/>
    </source>
</evidence>
<feature type="transmembrane region" description="Helical" evidence="2">
    <location>
        <begin position="450"/>
        <end position="466"/>
    </location>
</feature>
<dbReference type="PANTHER" id="PTHR48090">
    <property type="entry name" value="UNDECAPRENYL-PHOSPHATE 4-DEOXY-4-FORMAMIDO-L-ARABINOSE TRANSFERASE-RELATED"/>
    <property type="match status" value="1"/>
</dbReference>
<organism evidence="4 5">
    <name type="scientific">Actinomadura spongiicola</name>
    <dbReference type="NCBI Taxonomy" id="2303421"/>
    <lineage>
        <taxon>Bacteria</taxon>
        <taxon>Bacillati</taxon>
        <taxon>Actinomycetota</taxon>
        <taxon>Actinomycetes</taxon>
        <taxon>Streptosporangiales</taxon>
        <taxon>Thermomonosporaceae</taxon>
        <taxon>Actinomadura</taxon>
    </lineage>
</organism>
<dbReference type="Gene3D" id="3.90.550.10">
    <property type="entry name" value="Spore Coat Polysaccharide Biosynthesis Protein SpsA, Chain A"/>
    <property type="match status" value="1"/>
</dbReference>
<keyword evidence="5" id="KW-1185">Reference proteome</keyword>
<comment type="similarity">
    <text evidence="1">Belongs to the glycosyltransferase 2 family.</text>
</comment>
<feature type="transmembrane region" description="Helical" evidence="2">
    <location>
        <begin position="536"/>
        <end position="558"/>
    </location>
</feature>
<gene>
    <name evidence="4" type="ORF">D0T12_31110</name>
</gene>
<feature type="transmembrane region" description="Helical" evidence="2">
    <location>
        <begin position="340"/>
        <end position="362"/>
    </location>
</feature>
<dbReference type="SUPFAM" id="SSF53448">
    <property type="entry name" value="Nucleotide-diphospho-sugar transferases"/>
    <property type="match status" value="1"/>
</dbReference>
<reference evidence="4 5" key="1">
    <citation type="submission" date="2018-08" db="EMBL/GenBank/DDBJ databases">
        <title>Actinomadura spongicola sp. nov., isolated from marine sponge Leucetta chagosensis.</title>
        <authorList>
            <person name="Li L."/>
            <person name="Lin H.W."/>
        </authorList>
    </citation>
    <scope>NUCLEOTIDE SEQUENCE [LARGE SCALE GENOMIC DNA]</scope>
    <source>
        <strain evidence="4 5">LHW52907</strain>
    </source>
</reference>
<dbReference type="InterPro" id="IPR050256">
    <property type="entry name" value="Glycosyltransferase_2"/>
</dbReference>
<keyword evidence="2" id="KW-0472">Membrane</keyword>
<dbReference type="OrthoDB" id="9810303at2"/>
<dbReference type="EMBL" id="QVNQ01000012">
    <property type="protein sequence ID" value="RFS81727.1"/>
    <property type="molecule type" value="Genomic_DNA"/>
</dbReference>
<evidence type="ECO:0000256" key="1">
    <source>
        <dbReference type="ARBA" id="ARBA00006739"/>
    </source>
</evidence>
<dbReference type="Pfam" id="PF00535">
    <property type="entry name" value="Glycos_transf_2"/>
    <property type="match status" value="1"/>
</dbReference>
<name>A0A372G8R5_9ACTN</name>
<comment type="caution">
    <text evidence="4">The sequence shown here is derived from an EMBL/GenBank/DDBJ whole genome shotgun (WGS) entry which is preliminary data.</text>
</comment>
<accession>A0A372G8R5</accession>
<protein>
    <submittedName>
        <fullName evidence="4">Glycosyltransferase family 2 protein</fullName>
    </submittedName>
</protein>
<keyword evidence="2" id="KW-0812">Transmembrane</keyword>
<dbReference type="RefSeq" id="WP_117404157.1">
    <property type="nucleotide sequence ID" value="NZ_QVNQ01000012.1"/>
</dbReference>
<feature type="transmembrane region" description="Helical" evidence="2">
    <location>
        <begin position="607"/>
        <end position="626"/>
    </location>
</feature>
<feature type="transmembrane region" description="Helical" evidence="2">
    <location>
        <begin position="478"/>
        <end position="501"/>
    </location>
</feature>
<dbReference type="CDD" id="cd04179">
    <property type="entry name" value="DPM_DPG-synthase_like"/>
    <property type="match status" value="1"/>
</dbReference>
<feature type="transmembrane region" description="Helical" evidence="2">
    <location>
        <begin position="570"/>
        <end position="587"/>
    </location>
</feature>
<dbReference type="InterPro" id="IPR029044">
    <property type="entry name" value="Nucleotide-diphossugar_trans"/>
</dbReference>
<evidence type="ECO:0000259" key="3">
    <source>
        <dbReference type="Pfam" id="PF00535"/>
    </source>
</evidence>
<evidence type="ECO:0000313" key="4">
    <source>
        <dbReference type="EMBL" id="RFS81727.1"/>
    </source>
</evidence>
<dbReference type="Proteomes" id="UP000262882">
    <property type="component" value="Unassembled WGS sequence"/>
</dbReference>
<feature type="domain" description="Glycosyltransferase 2-like" evidence="3">
    <location>
        <begin position="20"/>
        <end position="187"/>
    </location>
</feature>
<feature type="transmembrane region" description="Helical" evidence="2">
    <location>
        <begin position="268"/>
        <end position="288"/>
    </location>
</feature>
<evidence type="ECO:0000256" key="2">
    <source>
        <dbReference type="SAM" id="Phobius"/>
    </source>
</evidence>
<dbReference type="GO" id="GO:0016740">
    <property type="term" value="F:transferase activity"/>
    <property type="evidence" value="ECO:0007669"/>
    <property type="project" value="UniProtKB-KW"/>
</dbReference>
<feature type="transmembrane region" description="Helical" evidence="2">
    <location>
        <begin position="382"/>
        <end position="400"/>
    </location>
</feature>
<proteinExistence type="inferred from homology"/>
<keyword evidence="2" id="KW-1133">Transmembrane helix</keyword>
<keyword evidence="4" id="KW-0808">Transferase</keyword>
<sequence length="777" mass="85006">MSRVACAPPARAVVHDGVAVVMPAYREAANLASTVEDFLVTLDAAGHDHRIVIVDDGSPDATGEIMDELAARYPDRIIGVRHAVNRGYGAAVRTGITAALERTNLRWLLLTDSDGQYKAADLLALLRLRREQRADGVIGYRLHRADSPARRLNGHLWTVANRLLLGTRSRDVDCAYKLLDRRLLDDLRLVGEAAAIDPELLAKIQRRGARIVEHPVDHHPREHGRPTGASPWVIARSLVSILGVYRNLIAEGHRWRAARWLVRPRDPVLALVTLAAVVLSAVAFAHHLRHGTVLAYADSLSHLLITRRVIDGPTAGAAQLGGVWLPLSHLLSLPFAWNDVLFYSGFAGAAVSMAAYVVTVRYVYLIAARMAADRTDGAGDRVAGAAAAGLFALNANVLYLQSTPMTELLLFACVAAAVHHLQAWCRTGRYEQLAMVSCATVLATLTRYEGWVLAVAVTAVVAYVSARRWRSYARVEAHLVFFGVAAFSGVVGWVGWSYVIFGDPLYWYSGEYADPSLWALSGDRNIGAAGVSSRTYALAMVHDLGWVTPAVAAAGLLVHGWRERARPVSVAPYTLLVFLPFFVYALYSGQRPLHVPEIHGGSYNVRFALVMILAASVFAGYLVSLAPRGTLPRTCLRTAVAAAAVATVLAVPGTATVAEPLSWNAERQGRAVRDGAAWLRRHYDGGTVLMENYGNEPVVFHAQIPIGRIVYEGSFGLWRRALTDPAGGGIRWIYARTVPNLPDETWRTLRDTPALTRHYTLVYRDAVQRVYRRTDPR</sequence>